<dbReference type="EMBL" id="CAJVPP010012534">
    <property type="protein sequence ID" value="CAG8717956.1"/>
    <property type="molecule type" value="Genomic_DNA"/>
</dbReference>
<dbReference type="AlphaFoldDB" id="A0A9N9I2U7"/>
<name>A0A9N9I2U7_FUNMO</name>
<feature type="non-terminal residue" evidence="2">
    <location>
        <position position="1"/>
    </location>
</feature>
<reference evidence="2" key="1">
    <citation type="submission" date="2021-06" db="EMBL/GenBank/DDBJ databases">
        <authorList>
            <person name="Kallberg Y."/>
            <person name="Tangrot J."/>
            <person name="Rosling A."/>
        </authorList>
    </citation>
    <scope>NUCLEOTIDE SEQUENCE</scope>
    <source>
        <strain evidence="2">87-6 pot B 2015</strain>
    </source>
</reference>
<protein>
    <submittedName>
        <fullName evidence="2">8630_t:CDS:1</fullName>
    </submittedName>
</protein>
<evidence type="ECO:0000313" key="2">
    <source>
        <dbReference type="EMBL" id="CAG8717956.1"/>
    </source>
</evidence>
<keyword evidence="3" id="KW-1185">Reference proteome</keyword>
<dbReference type="Proteomes" id="UP000789375">
    <property type="component" value="Unassembled WGS sequence"/>
</dbReference>
<accession>A0A9N9I2U7</accession>
<comment type="caution">
    <text evidence="2">The sequence shown here is derived from an EMBL/GenBank/DDBJ whole genome shotgun (WGS) entry which is preliminary data.</text>
</comment>
<feature type="compositionally biased region" description="Low complexity" evidence="1">
    <location>
        <begin position="89"/>
        <end position="102"/>
    </location>
</feature>
<gene>
    <name evidence="2" type="ORF">FMOSSE_LOCUS14777</name>
</gene>
<sequence>PRDEEAKVLSASVIKNIVSSELQLNIMGRKIQEISPPRPTYNVSRPSPVMRGKQKLRNLPEDRPHLRICLHECESSNSEHEEDDDRKNFSSSSNDDGNDIGIDFDLNIFIENNEKGE</sequence>
<organism evidence="2 3">
    <name type="scientific">Funneliformis mosseae</name>
    <name type="common">Endomycorrhizal fungus</name>
    <name type="synonym">Glomus mosseae</name>
    <dbReference type="NCBI Taxonomy" id="27381"/>
    <lineage>
        <taxon>Eukaryota</taxon>
        <taxon>Fungi</taxon>
        <taxon>Fungi incertae sedis</taxon>
        <taxon>Mucoromycota</taxon>
        <taxon>Glomeromycotina</taxon>
        <taxon>Glomeromycetes</taxon>
        <taxon>Glomerales</taxon>
        <taxon>Glomeraceae</taxon>
        <taxon>Funneliformis</taxon>
    </lineage>
</organism>
<evidence type="ECO:0000313" key="3">
    <source>
        <dbReference type="Proteomes" id="UP000789375"/>
    </source>
</evidence>
<evidence type="ECO:0000256" key="1">
    <source>
        <dbReference type="SAM" id="MobiDB-lite"/>
    </source>
</evidence>
<feature type="region of interest" description="Disordered" evidence="1">
    <location>
        <begin position="73"/>
        <end position="102"/>
    </location>
</feature>
<proteinExistence type="predicted"/>